<protein>
    <submittedName>
        <fullName evidence="1">Uncharacterized protein</fullName>
    </submittedName>
</protein>
<gene>
    <name evidence="1" type="ORF">CLF_108613</name>
</gene>
<dbReference type="EMBL" id="DF144059">
    <property type="protein sequence ID" value="GAA55667.1"/>
    <property type="molecule type" value="Genomic_DNA"/>
</dbReference>
<evidence type="ECO:0000313" key="1">
    <source>
        <dbReference type="EMBL" id="GAA55667.1"/>
    </source>
</evidence>
<evidence type="ECO:0000313" key="2">
    <source>
        <dbReference type="Proteomes" id="UP000008909"/>
    </source>
</evidence>
<feature type="non-terminal residue" evidence="1">
    <location>
        <position position="78"/>
    </location>
</feature>
<proteinExistence type="predicted"/>
<accession>G7YRT7</accession>
<organism evidence="1 2">
    <name type="scientific">Clonorchis sinensis</name>
    <name type="common">Chinese liver fluke</name>
    <dbReference type="NCBI Taxonomy" id="79923"/>
    <lineage>
        <taxon>Eukaryota</taxon>
        <taxon>Metazoa</taxon>
        <taxon>Spiralia</taxon>
        <taxon>Lophotrochozoa</taxon>
        <taxon>Platyhelminthes</taxon>
        <taxon>Trematoda</taxon>
        <taxon>Digenea</taxon>
        <taxon>Opisthorchiida</taxon>
        <taxon>Opisthorchiata</taxon>
        <taxon>Opisthorchiidae</taxon>
        <taxon>Clonorchis</taxon>
    </lineage>
</organism>
<keyword evidence="2" id="KW-1185">Reference proteome</keyword>
<sequence length="78" mass="8880">MTLDGINVIGICHVSDRPGLDLLGLDWIDKLNLSDRPLNNISYKTQATKPNIFKKLPDSFWKKHSEGRSQCTKSLPYH</sequence>
<dbReference type="AlphaFoldDB" id="G7YRT7"/>
<name>G7YRT7_CLOSI</name>
<reference evidence="1" key="1">
    <citation type="journal article" date="2011" name="Genome Biol.">
        <title>The draft genome of the carcinogenic human liver fluke Clonorchis sinensis.</title>
        <authorList>
            <person name="Wang X."/>
            <person name="Chen W."/>
            <person name="Huang Y."/>
            <person name="Sun J."/>
            <person name="Men J."/>
            <person name="Liu H."/>
            <person name="Luo F."/>
            <person name="Guo L."/>
            <person name="Lv X."/>
            <person name="Deng C."/>
            <person name="Zhou C."/>
            <person name="Fan Y."/>
            <person name="Li X."/>
            <person name="Huang L."/>
            <person name="Hu Y."/>
            <person name="Liang C."/>
            <person name="Hu X."/>
            <person name="Xu J."/>
            <person name="Yu X."/>
        </authorList>
    </citation>
    <scope>NUCLEOTIDE SEQUENCE [LARGE SCALE GENOMIC DNA]</scope>
    <source>
        <strain evidence="1">Henan</strain>
    </source>
</reference>
<dbReference type="Proteomes" id="UP000008909">
    <property type="component" value="Unassembled WGS sequence"/>
</dbReference>
<reference key="2">
    <citation type="submission" date="2011-10" db="EMBL/GenBank/DDBJ databases">
        <title>The genome and transcriptome sequence of Clonorchis sinensis provide insights into the carcinogenic liver fluke.</title>
        <authorList>
            <person name="Wang X."/>
            <person name="Huang Y."/>
            <person name="Chen W."/>
            <person name="Liu H."/>
            <person name="Guo L."/>
            <person name="Chen Y."/>
            <person name="Luo F."/>
            <person name="Zhou W."/>
            <person name="Sun J."/>
            <person name="Mao Q."/>
            <person name="Liang P."/>
            <person name="Zhou C."/>
            <person name="Tian Y."/>
            <person name="Men J."/>
            <person name="Lv X."/>
            <person name="Huang L."/>
            <person name="Zhou J."/>
            <person name="Hu Y."/>
            <person name="Li R."/>
            <person name="Zhang F."/>
            <person name="Lei H."/>
            <person name="Li X."/>
            <person name="Hu X."/>
            <person name="Liang C."/>
            <person name="Xu J."/>
            <person name="Wu Z."/>
            <person name="Yu X."/>
        </authorList>
    </citation>
    <scope>NUCLEOTIDE SEQUENCE</scope>
    <source>
        <strain>Henan</strain>
    </source>
</reference>